<dbReference type="InterPro" id="IPR012132">
    <property type="entry name" value="GMC_OxRdtase"/>
</dbReference>
<dbReference type="EMBL" id="LXMD01000003">
    <property type="protein sequence ID" value="OCG76356.1"/>
    <property type="molecule type" value="Genomic_DNA"/>
</dbReference>
<evidence type="ECO:0000313" key="6">
    <source>
        <dbReference type="EMBL" id="OCG76356.1"/>
    </source>
</evidence>
<dbReference type="InterPro" id="IPR023978">
    <property type="entry name" value="GMC_oxidoreductase_bact"/>
</dbReference>
<keyword evidence="4 5" id="KW-0274">FAD</keyword>
<reference evidence="6 7" key="1">
    <citation type="submission" date="2016-05" db="EMBL/GenBank/DDBJ databases">
        <authorList>
            <person name="Lavstsen T."/>
            <person name="Jespersen J.S."/>
        </authorList>
    </citation>
    <scope>NUCLEOTIDE SEQUENCE [LARGE SCALE GENOMIC DNA]</scope>
    <source>
        <strain evidence="6 7">YLB-01</strain>
    </source>
</reference>
<keyword evidence="3 5" id="KW-0285">Flavoprotein</keyword>
<protein>
    <submittedName>
        <fullName evidence="6">Uncharacterized protein</fullName>
    </submittedName>
</protein>
<proteinExistence type="inferred from homology"/>
<evidence type="ECO:0000256" key="1">
    <source>
        <dbReference type="ARBA" id="ARBA00001974"/>
    </source>
</evidence>
<dbReference type="PANTHER" id="PTHR11552:SF147">
    <property type="entry name" value="CHOLINE DEHYDROGENASE, MITOCHONDRIAL"/>
    <property type="match status" value="1"/>
</dbReference>
<dbReference type="PROSITE" id="PS00623">
    <property type="entry name" value="GMC_OXRED_1"/>
    <property type="match status" value="1"/>
</dbReference>
<name>A0A1B9NIF1_9MICO</name>
<dbReference type="Pfam" id="PF00732">
    <property type="entry name" value="GMC_oxred_N"/>
    <property type="match status" value="1"/>
</dbReference>
<dbReference type="InterPro" id="IPR000172">
    <property type="entry name" value="GMC_OxRdtase_N"/>
</dbReference>
<organism evidence="6 7">
    <name type="scientific">Microbacterium sediminis</name>
    <dbReference type="NCBI Taxonomy" id="904291"/>
    <lineage>
        <taxon>Bacteria</taxon>
        <taxon>Bacillati</taxon>
        <taxon>Actinomycetota</taxon>
        <taxon>Actinomycetes</taxon>
        <taxon>Micrococcales</taxon>
        <taxon>Microbacteriaceae</taxon>
        <taxon>Microbacterium</taxon>
    </lineage>
</organism>
<dbReference type="NCBIfam" id="TIGR03970">
    <property type="entry name" value="Rv0697"/>
    <property type="match status" value="1"/>
</dbReference>
<dbReference type="GO" id="GO:0050660">
    <property type="term" value="F:flavin adenine dinucleotide binding"/>
    <property type="evidence" value="ECO:0007669"/>
    <property type="project" value="InterPro"/>
</dbReference>
<dbReference type="PIRSF" id="PIRSF000137">
    <property type="entry name" value="Alcohol_oxidase"/>
    <property type="match status" value="1"/>
</dbReference>
<dbReference type="InterPro" id="IPR007867">
    <property type="entry name" value="GMC_OxRtase_C"/>
</dbReference>
<dbReference type="SUPFAM" id="SSF54373">
    <property type="entry name" value="FAD-linked reductases, C-terminal domain"/>
    <property type="match status" value="1"/>
</dbReference>
<evidence type="ECO:0000256" key="2">
    <source>
        <dbReference type="ARBA" id="ARBA00010790"/>
    </source>
</evidence>
<dbReference type="OrthoDB" id="9785276at2"/>
<dbReference type="InterPro" id="IPR036188">
    <property type="entry name" value="FAD/NAD-bd_sf"/>
</dbReference>
<dbReference type="Gene3D" id="3.50.50.60">
    <property type="entry name" value="FAD/NAD(P)-binding domain"/>
    <property type="match status" value="1"/>
</dbReference>
<dbReference type="RefSeq" id="WP_067028367.1">
    <property type="nucleotide sequence ID" value="NZ_CP038256.1"/>
</dbReference>
<comment type="caution">
    <text evidence="6">The sequence shown here is derived from an EMBL/GenBank/DDBJ whole genome shotgun (WGS) entry which is preliminary data.</text>
</comment>
<evidence type="ECO:0000256" key="5">
    <source>
        <dbReference type="RuleBase" id="RU003968"/>
    </source>
</evidence>
<evidence type="ECO:0000256" key="4">
    <source>
        <dbReference type="ARBA" id="ARBA00022827"/>
    </source>
</evidence>
<sequence>MRPGGAWDVVIVGGGSAGSVLAARLSEQPDRRVLLLEAGAAPRRVADFPAVTRDGATVAGSVPGHEASWTFRTELAPGRDYDLVRGRILGGSSAVNGGYFVRPRPTDLARWAEAGGDAWSYERALPALRALETDLDHGATAIHGGSGPMPVRRAGGDHPVARAFTAAALGTGYPAEPDKNAPGPAGVGPVPQNVIAGVRRNAAMQYLLPVLDRPNLEIRGGAVAQRIRFAGTRAIGVELAGGEVAWGDEIVLCAGSIASPHLLLLSGIGPADELARHGIRPVADLPGVGRDFTDHPDLTIAWHAREEALPGAPLDGGAFAVALNLSADQGVSGDLELLVGLRPLDELLPGLGMPRHMPVILGLQSEHARGRLALASADPAAAPVIAHHYLSTAHDRALAREGLRVGADLLRRPEFAGVFAGLAELDDDTLRSDRALDAWALAHLGTAIHLCGSARMGRADDPGAVTDGAGRVHGVTGLRVADTSILPVAPTRGPAASAVLIGEIIAGAMRGEAVMPAAA</sequence>
<dbReference type="GO" id="GO:0016614">
    <property type="term" value="F:oxidoreductase activity, acting on CH-OH group of donors"/>
    <property type="evidence" value="ECO:0007669"/>
    <property type="project" value="InterPro"/>
</dbReference>
<dbReference type="AlphaFoldDB" id="A0A1B9NIF1"/>
<dbReference type="STRING" id="904291.A7J15_12150"/>
<dbReference type="PANTHER" id="PTHR11552">
    <property type="entry name" value="GLUCOSE-METHANOL-CHOLINE GMC OXIDOREDUCTASE"/>
    <property type="match status" value="1"/>
</dbReference>
<evidence type="ECO:0000256" key="3">
    <source>
        <dbReference type="ARBA" id="ARBA00022630"/>
    </source>
</evidence>
<dbReference type="PROSITE" id="PS00624">
    <property type="entry name" value="GMC_OXRED_2"/>
    <property type="match status" value="1"/>
</dbReference>
<comment type="similarity">
    <text evidence="2 5">Belongs to the GMC oxidoreductase family.</text>
</comment>
<dbReference type="SUPFAM" id="SSF51905">
    <property type="entry name" value="FAD/NAD(P)-binding domain"/>
    <property type="match status" value="1"/>
</dbReference>
<gene>
    <name evidence="6" type="ORF">A7J15_12150</name>
</gene>
<keyword evidence="7" id="KW-1185">Reference proteome</keyword>
<comment type="cofactor">
    <cofactor evidence="1">
        <name>FAD</name>
        <dbReference type="ChEBI" id="CHEBI:57692"/>
    </cofactor>
</comment>
<evidence type="ECO:0000313" key="7">
    <source>
        <dbReference type="Proteomes" id="UP000093355"/>
    </source>
</evidence>
<accession>A0A1B9NIF1</accession>
<dbReference type="Proteomes" id="UP000093355">
    <property type="component" value="Unassembled WGS sequence"/>
</dbReference>
<dbReference type="Pfam" id="PF05199">
    <property type="entry name" value="GMC_oxred_C"/>
    <property type="match status" value="1"/>
</dbReference>
<dbReference type="Gene3D" id="3.30.410.40">
    <property type="match status" value="1"/>
</dbReference>